<evidence type="ECO:0000256" key="5">
    <source>
        <dbReference type="ARBA" id="ARBA00022842"/>
    </source>
</evidence>
<reference evidence="7 8" key="1">
    <citation type="submission" date="2018-07" db="EMBL/GenBank/DDBJ databases">
        <title>Chitinophaga K2CV101002-2 sp. nov., isolated from a monsoon evergreen broad-leaved forest soil.</title>
        <authorList>
            <person name="Lv Y."/>
        </authorList>
    </citation>
    <scope>NUCLEOTIDE SEQUENCE [LARGE SCALE GENOMIC DNA]</scope>
    <source>
        <strain evidence="7 8">GDMCC 1.1288</strain>
    </source>
</reference>
<sequence>MQAREILKQELHSFNNVLTKEFQSEVTSVHRMMMYLSQAKGKQLRPIFLLLCARLCGATNDRTYRAAALIEMLHIASLVHDDIVDHSMKRRGAYSANALWKSRSAVFLGDVLFTKGVLLPLENGDYNTLKIFAKAIEETIEGELVQLSKTQKLNLDENVYYNIIRQKTATLLRAACEAGAATTSEDNNIVQQLATFGENVGMAFQIKDDLLDYGTDNIGKPIGNDIQERKITLPLIHVLNKCDNITRRKLLYIIKHQSTNEKQLQYLKEQVKELDGFTYAESKMLEYRNNAMNILYSFAETPVRTALEELVVYITERKY</sequence>
<evidence type="ECO:0000313" key="8">
    <source>
        <dbReference type="Proteomes" id="UP000260644"/>
    </source>
</evidence>
<comment type="cofactor">
    <cofactor evidence="1">
        <name>Mg(2+)</name>
        <dbReference type="ChEBI" id="CHEBI:18420"/>
    </cofactor>
</comment>
<dbReference type="PROSITE" id="PS00444">
    <property type="entry name" value="POLYPRENYL_SYNTHASE_2"/>
    <property type="match status" value="1"/>
</dbReference>
<keyword evidence="3 6" id="KW-0808">Transferase</keyword>
<comment type="caution">
    <text evidence="7">The sequence shown here is derived from an EMBL/GenBank/DDBJ whole genome shotgun (WGS) entry which is preliminary data.</text>
</comment>
<dbReference type="EMBL" id="QPMM01000003">
    <property type="protein sequence ID" value="RFS23934.1"/>
    <property type="molecule type" value="Genomic_DNA"/>
</dbReference>
<evidence type="ECO:0000256" key="6">
    <source>
        <dbReference type="RuleBase" id="RU004466"/>
    </source>
</evidence>
<dbReference type="RefSeq" id="WP_116975260.1">
    <property type="nucleotide sequence ID" value="NZ_QPMM01000003.1"/>
</dbReference>
<dbReference type="PANTHER" id="PTHR12001">
    <property type="entry name" value="GERANYLGERANYL PYROPHOSPHATE SYNTHASE"/>
    <property type="match status" value="1"/>
</dbReference>
<dbReference type="CDD" id="cd00685">
    <property type="entry name" value="Trans_IPPS_HT"/>
    <property type="match status" value="1"/>
</dbReference>
<dbReference type="PANTHER" id="PTHR12001:SF69">
    <property type="entry name" value="ALL TRANS-POLYPRENYL-DIPHOSPHATE SYNTHASE PDSS1"/>
    <property type="match status" value="1"/>
</dbReference>
<dbReference type="SFLD" id="SFLDS00005">
    <property type="entry name" value="Isoprenoid_Synthase_Type_I"/>
    <property type="match status" value="1"/>
</dbReference>
<evidence type="ECO:0000256" key="2">
    <source>
        <dbReference type="ARBA" id="ARBA00006706"/>
    </source>
</evidence>
<name>A0A3E1YD38_9BACT</name>
<organism evidence="7 8">
    <name type="scientific">Chitinophaga silvatica</name>
    <dbReference type="NCBI Taxonomy" id="2282649"/>
    <lineage>
        <taxon>Bacteria</taxon>
        <taxon>Pseudomonadati</taxon>
        <taxon>Bacteroidota</taxon>
        <taxon>Chitinophagia</taxon>
        <taxon>Chitinophagales</taxon>
        <taxon>Chitinophagaceae</taxon>
        <taxon>Chitinophaga</taxon>
    </lineage>
</organism>
<dbReference type="InterPro" id="IPR008949">
    <property type="entry name" value="Isoprenoid_synthase_dom_sf"/>
</dbReference>
<dbReference type="GO" id="GO:0008299">
    <property type="term" value="P:isoprenoid biosynthetic process"/>
    <property type="evidence" value="ECO:0007669"/>
    <property type="project" value="InterPro"/>
</dbReference>
<protein>
    <submittedName>
        <fullName evidence="7">Polyprenyl synthetase family protein</fullName>
    </submittedName>
</protein>
<dbReference type="Proteomes" id="UP000260644">
    <property type="component" value="Unassembled WGS sequence"/>
</dbReference>
<comment type="similarity">
    <text evidence="2 6">Belongs to the FPP/GGPP synthase family.</text>
</comment>
<dbReference type="Gene3D" id="1.10.600.10">
    <property type="entry name" value="Farnesyl Diphosphate Synthase"/>
    <property type="match status" value="1"/>
</dbReference>
<gene>
    <name evidence="7" type="ORF">DVR12_08610</name>
</gene>
<dbReference type="Pfam" id="PF00348">
    <property type="entry name" value="polyprenyl_synt"/>
    <property type="match status" value="1"/>
</dbReference>
<proteinExistence type="inferred from homology"/>
<dbReference type="PROSITE" id="PS00723">
    <property type="entry name" value="POLYPRENYL_SYNTHASE_1"/>
    <property type="match status" value="1"/>
</dbReference>
<dbReference type="SUPFAM" id="SSF48576">
    <property type="entry name" value="Terpenoid synthases"/>
    <property type="match status" value="1"/>
</dbReference>
<evidence type="ECO:0000313" key="7">
    <source>
        <dbReference type="EMBL" id="RFS23934.1"/>
    </source>
</evidence>
<dbReference type="AlphaFoldDB" id="A0A3E1YD38"/>
<dbReference type="InterPro" id="IPR000092">
    <property type="entry name" value="Polyprenyl_synt"/>
</dbReference>
<keyword evidence="5" id="KW-0460">Magnesium</keyword>
<evidence type="ECO:0000256" key="1">
    <source>
        <dbReference type="ARBA" id="ARBA00001946"/>
    </source>
</evidence>
<accession>A0A3E1YD38</accession>
<dbReference type="InterPro" id="IPR033749">
    <property type="entry name" value="Polyprenyl_synt_CS"/>
</dbReference>
<keyword evidence="8" id="KW-1185">Reference proteome</keyword>
<dbReference type="GO" id="GO:0004659">
    <property type="term" value="F:prenyltransferase activity"/>
    <property type="evidence" value="ECO:0007669"/>
    <property type="project" value="InterPro"/>
</dbReference>
<keyword evidence="4" id="KW-0479">Metal-binding</keyword>
<evidence type="ECO:0000256" key="4">
    <source>
        <dbReference type="ARBA" id="ARBA00022723"/>
    </source>
</evidence>
<dbReference type="OrthoDB" id="9805316at2"/>
<evidence type="ECO:0000256" key="3">
    <source>
        <dbReference type="ARBA" id="ARBA00022679"/>
    </source>
</evidence>
<dbReference type="GO" id="GO:0046872">
    <property type="term" value="F:metal ion binding"/>
    <property type="evidence" value="ECO:0007669"/>
    <property type="project" value="UniProtKB-KW"/>
</dbReference>